<proteinExistence type="inferred from homology"/>
<dbReference type="PANTHER" id="PTHR33795:SF1">
    <property type="entry name" value="INSERTION ELEMENT IS150 PROTEIN INSJ"/>
    <property type="match status" value="1"/>
</dbReference>
<organism evidence="4 5">
    <name type="scientific">Rhizobium mesoamericanum STM3625</name>
    <dbReference type="NCBI Taxonomy" id="1211777"/>
    <lineage>
        <taxon>Bacteria</taxon>
        <taxon>Pseudomonadati</taxon>
        <taxon>Pseudomonadota</taxon>
        <taxon>Alphaproteobacteria</taxon>
        <taxon>Hyphomicrobiales</taxon>
        <taxon>Rhizobiaceae</taxon>
        <taxon>Rhizobium/Agrobacterium group</taxon>
        <taxon>Rhizobium</taxon>
    </lineage>
</organism>
<evidence type="ECO:0000256" key="1">
    <source>
        <dbReference type="ARBA" id="ARBA00038232"/>
    </source>
</evidence>
<dbReference type="GO" id="GO:0043565">
    <property type="term" value="F:sequence-specific DNA binding"/>
    <property type="evidence" value="ECO:0007669"/>
    <property type="project" value="InterPro"/>
</dbReference>
<feature type="compositionally biased region" description="Basic and acidic residues" evidence="2">
    <location>
        <begin position="132"/>
        <end position="142"/>
    </location>
</feature>
<protein>
    <submittedName>
        <fullName evidence="4">Putative transposase</fullName>
    </submittedName>
</protein>
<evidence type="ECO:0000256" key="2">
    <source>
        <dbReference type="SAM" id="MobiDB-lite"/>
    </source>
</evidence>
<dbReference type="HOGENOM" id="CLU_027402_17_0_5"/>
<dbReference type="Gene3D" id="1.10.10.10">
    <property type="entry name" value="Winged helix-like DNA-binding domain superfamily/Winged helix DNA-binding domain"/>
    <property type="match status" value="2"/>
</dbReference>
<evidence type="ECO:0000259" key="3">
    <source>
        <dbReference type="Pfam" id="PF13518"/>
    </source>
</evidence>
<dbReference type="SUPFAM" id="SSF48295">
    <property type="entry name" value="TrpR-like"/>
    <property type="match status" value="1"/>
</dbReference>
<dbReference type="EMBL" id="CANI01000025">
    <property type="protein sequence ID" value="CCM76650.1"/>
    <property type="molecule type" value="Genomic_DNA"/>
</dbReference>
<sequence length="177" mass="20075">MSKHSLAFKLSVVEFCEKGGRSAREVCVHFGVDHATVRKWVASYEAHGAAGLAKKFSHYDAAFKLSVLQRMWEDGLSYRQTAALFDIRNKGSVVDWERRHKTGGIDALSPRRKGRPRSMPEPPISKQPQASHSDEAKSREELLAELNSLRMENAYLKKLEALTRKQPALKKRKSSKR</sequence>
<feature type="region of interest" description="Disordered" evidence="2">
    <location>
        <begin position="104"/>
        <end position="143"/>
    </location>
</feature>
<dbReference type="PANTHER" id="PTHR33795">
    <property type="entry name" value="INSERTION ELEMENT IS150 PROTEIN INSJ"/>
    <property type="match status" value="1"/>
</dbReference>
<name>K0PYC0_9HYPH</name>
<dbReference type="InterPro" id="IPR010921">
    <property type="entry name" value="Trp_repressor/repl_initiator"/>
</dbReference>
<evidence type="ECO:0000313" key="4">
    <source>
        <dbReference type="EMBL" id="CCM76650.1"/>
    </source>
</evidence>
<dbReference type="InterPro" id="IPR055247">
    <property type="entry name" value="InsJ-like_HTH"/>
</dbReference>
<comment type="similarity">
    <text evidence="1">Belongs to the IS150/IS1296 orfA family.</text>
</comment>
<dbReference type="eggNOG" id="COG2963">
    <property type="taxonomic scope" value="Bacteria"/>
</dbReference>
<keyword evidence="5" id="KW-1185">Reference proteome</keyword>
<gene>
    <name evidence="4" type="ORF">BN77_3674</name>
</gene>
<feature type="domain" description="Insertion element IS150 protein InsJ-like helix-turn-helix" evidence="3">
    <location>
        <begin position="63"/>
        <end position="117"/>
    </location>
</feature>
<dbReference type="SUPFAM" id="SSF46689">
    <property type="entry name" value="Homeodomain-like"/>
    <property type="match status" value="1"/>
</dbReference>
<comment type="caution">
    <text evidence="4">The sequence shown here is derived from an EMBL/GenBank/DDBJ whole genome shotgun (WGS) entry which is preliminary data.</text>
</comment>
<reference evidence="4 5" key="1">
    <citation type="journal article" date="2013" name="Genome Announc.">
        <title>Draft Genome Sequence of Rhizobium mesoamericanum STM3625, a Nitrogen-Fixing Symbiont of Mimosa pudica Isolated in French Guiana (South America).</title>
        <authorList>
            <person name="Moulin L."/>
            <person name="Mornico D."/>
            <person name="Melkonian R."/>
            <person name="Klonowska A."/>
        </authorList>
    </citation>
    <scope>NUCLEOTIDE SEQUENCE [LARGE SCALE GENOMIC DNA]</scope>
    <source>
        <strain evidence="4 5">STM3625</strain>
    </source>
</reference>
<dbReference type="InterPro" id="IPR052057">
    <property type="entry name" value="IS150/IS1296_orfA-like"/>
</dbReference>
<accession>K0PYC0</accession>
<evidence type="ECO:0000313" key="5">
    <source>
        <dbReference type="Proteomes" id="UP000009319"/>
    </source>
</evidence>
<feature type="domain" description="Insertion element IS150 protein InsJ-like helix-turn-helix" evidence="3">
    <location>
        <begin position="8"/>
        <end position="55"/>
    </location>
</feature>
<dbReference type="InterPro" id="IPR009057">
    <property type="entry name" value="Homeodomain-like_sf"/>
</dbReference>
<dbReference type="Proteomes" id="UP000009319">
    <property type="component" value="Unassembled WGS sequence"/>
</dbReference>
<dbReference type="Pfam" id="PF13518">
    <property type="entry name" value="HTH_28"/>
    <property type="match status" value="2"/>
</dbReference>
<dbReference type="STRING" id="1211777.BN77_3674"/>
<dbReference type="AlphaFoldDB" id="K0PYC0"/>
<dbReference type="InterPro" id="IPR036388">
    <property type="entry name" value="WH-like_DNA-bd_sf"/>
</dbReference>